<dbReference type="Proteomes" id="UP000320762">
    <property type="component" value="Unassembled WGS sequence"/>
</dbReference>
<feature type="compositionally biased region" description="Basic and acidic residues" evidence="1">
    <location>
        <begin position="360"/>
        <end position="373"/>
    </location>
</feature>
<proteinExistence type="predicted"/>
<organism evidence="2 3">
    <name type="scientific">Schizophyllum amplum</name>
    <dbReference type="NCBI Taxonomy" id="97359"/>
    <lineage>
        <taxon>Eukaryota</taxon>
        <taxon>Fungi</taxon>
        <taxon>Dikarya</taxon>
        <taxon>Basidiomycota</taxon>
        <taxon>Agaricomycotina</taxon>
        <taxon>Agaricomycetes</taxon>
        <taxon>Agaricomycetidae</taxon>
        <taxon>Agaricales</taxon>
        <taxon>Schizophyllaceae</taxon>
        <taxon>Schizophyllum</taxon>
    </lineage>
</organism>
<protein>
    <submittedName>
        <fullName evidence="2">Uncharacterized protein</fullName>
    </submittedName>
</protein>
<evidence type="ECO:0000313" key="3">
    <source>
        <dbReference type="Proteomes" id="UP000320762"/>
    </source>
</evidence>
<accession>A0A550CRT7</accession>
<evidence type="ECO:0000313" key="2">
    <source>
        <dbReference type="EMBL" id="TRM67490.1"/>
    </source>
</evidence>
<reference evidence="2 3" key="1">
    <citation type="journal article" date="2019" name="New Phytol.">
        <title>Comparative genomics reveals unique wood-decay strategies and fruiting body development in the Schizophyllaceae.</title>
        <authorList>
            <person name="Almasi E."/>
            <person name="Sahu N."/>
            <person name="Krizsan K."/>
            <person name="Balint B."/>
            <person name="Kovacs G.M."/>
            <person name="Kiss B."/>
            <person name="Cseklye J."/>
            <person name="Drula E."/>
            <person name="Henrissat B."/>
            <person name="Nagy I."/>
            <person name="Chovatia M."/>
            <person name="Adam C."/>
            <person name="LaButti K."/>
            <person name="Lipzen A."/>
            <person name="Riley R."/>
            <person name="Grigoriev I.V."/>
            <person name="Nagy L.G."/>
        </authorList>
    </citation>
    <scope>NUCLEOTIDE SEQUENCE [LARGE SCALE GENOMIC DNA]</scope>
    <source>
        <strain evidence="2 3">NL-1724</strain>
    </source>
</reference>
<dbReference type="EMBL" id="VDMD01000002">
    <property type="protein sequence ID" value="TRM67490.1"/>
    <property type="molecule type" value="Genomic_DNA"/>
</dbReference>
<comment type="caution">
    <text evidence="2">The sequence shown here is derived from an EMBL/GenBank/DDBJ whole genome shotgun (WGS) entry which is preliminary data.</text>
</comment>
<feature type="compositionally biased region" description="Low complexity" evidence="1">
    <location>
        <begin position="104"/>
        <end position="114"/>
    </location>
</feature>
<feature type="region of interest" description="Disordered" evidence="1">
    <location>
        <begin position="191"/>
        <end position="210"/>
    </location>
</feature>
<feature type="region of interest" description="Disordered" evidence="1">
    <location>
        <begin position="97"/>
        <end position="118"/>
    </location>
</feature>
<dbReference type="STRING" id="97359.A0A550CRT7"/>
<feature type="compositionally biased region" description="Acidic residues" evidence="1">
    <location>
        <begin position="784"/>
        <end position="793"/>
    </location>
</feature>
<dbReference type="OrthoDB" id="4088568at2759"/>
<evidence type="ECO:0000256" key="1">
    <source>
        <dbReference type="SAM" id="MobiDB-lite"/>
    </source>
</evidence>
<name>A0A550CRT7_9AGAR</name>
<feature type="region of interest" description="Disordered" evidence="1">
    <location>
        <begin position="678"/>
        <end position="698"/>
    </location>
</feature>
<feature type="compositionally biased region" description="Low complexity" evidence="1">
    <location>
        <begin position="678"/>
        <end position="688"/>
    </location>
</feature>
<feature type="compositionally biased region" description="Basic and acidic residues" evidence="1">
    <location>
        <begin position="195"/>
        <end position="210"/>
    </location>
</feature>
<feature type="region of interest" description="Disordered" evidence="1">
    <location>
        <begin position="776"/>
        <end position="844"/>
    </location>
</feature>
<feature type="region of interest" description="Disordered" evidence="1">
    <location>
        <begin position="326"/>
        <end position="405"/>
    </location>
</feature>
<feature type="compositionally biased region" description="Polar residues" evidence="1">
    <location>
        <begin position="389"/>
        <end position="403"/>
    </location>
</feature>
<keyword evidence="3" id="KW-1185">Reference proteome</keyword>
<gene>
    <name evidence="2" type="ORF">BD626DRAFT_101641</name>
</gene>
<feature type="region of interest" description="Disordered" evidence="1">
    <location>
        <begin position="448"/>
        <end position="468"/>
    </location>
</feature>
<feature type="compositionally biased region" description="Low complexity" evidence="1">
    <location>
        <begin position="874"/>
        <end position="888"/>
    </location>
</feature>
<dbReference type="AlphaFoldDB" id="A0A550CRT7"/>
<feature type="region of interest" description="Disordered" evidence="1">
    <location>
        <begin position="730"/>
        <end position="760"/>
    </location>
</feature>
<feature type="region of interest" description="Disordered" evidence="1">
    <location>
        <begin position="856"/>
        <end position="907"/>
    </location>
</feature>
<sequence>MSPPDAPESRPMTPESFLANSLHRATTNIDDLTQALADFSRVPSPEPPLASCCCGKEECEHAKAWAALKARLESRLILSAEVGQALLQRHEAYVREERRRYRSASDVTQTTEATEATEDPADVTMTQDAADLQETRTSKGMLEMRLNQALVNAEVTEATNKSLLEEVDDARATISRLTGHHARSLGWESKVATAQRERDDMQQERDGESQRARLAESRFAALKEKTKKLQTELRRLQEEQEEKRVHRLESSESLIQDARSRIHSFQESLQTRSTQSREAEQEEMAKVLESLVSDNEILKRDNGELQRLLAESREDLHALQEELEEQKATYPSRAPTPLRHHHTGSMPTSNFKDYIMQKNRRSESADRRSRHSFEPLTPETSRFPLPLSPNETGTPLSPTSVRIPSNLALEVEDGEDDEDNDERYRSHKPLLLLTRSRGVQTEVWPTFLAPSGMTSPSPHDPRSESSSFSESAASSMGVLFERVATLLNRMTQADALTLTNRLKRQHLRGADVGHLSRSTVNAIVNEAGGLRAQFRALLEDEKSIAICTRKDLRILFKLVREIFSEMGELRVTLNDVILDPGLAPRLSMLSLDPSKAESERQAASGSTSGASGWIAPISKLFGAPAQGTGPPERIVSPLARSASQRGPRFVPKLSPATATASTTVNVEFSGSGVGRSVASASPVATAPPETIGRQSSARPSHLHIFAGAPRPGPATPDSWVVVPKGGSVRGSMRGLMREPGTPSAPAYRRPALPGYPGGEQQRLSRHVDAVIDIETPEQPGGVGDIEDPSEEADAITPLATRRLRRRGLSDSSIRSTFLSQAGEGEIPRDEPAQPDDDSLPGSGVLRALSRRVQSFRAGTLSASPPAPLGSRTVSTGSAATTSSAGGTTPRMDRRISGAAPSGGGLSDYLPTLTAWSAAVEGPEGILTGHRDRLA</sequence>